<dbReference type="InterPro" id="IPR013088">
    <property type="entry name" value="Znf_NHR/GATA"/>
</dbReference>
<feature type="region of interest" description="Disordered" evidence="10">
    <location>
        <begin position="162"/>
        <end position="184"/>
    </location>
</feature>
<evidence type="ECO:0000256" key="6">
    <source>
        <dbReference type="ARBA" id="ARBA00023125"/>
    </source>
</evidence>
<dbReference type="Gene3D" id="3.30.50.10">
    <property type="entry name" value="Erythroid Transcription Factor GATA-1, subunit A"/>
    <property type="match status" value="1"/>
</dbReference>
<evidence type="ECO:0000256" key="2">
    <source>
        <dbReference type="ARBA" id="ARBA00022723"/>
    </source>
</evidence>
<dbReference type="STRING" id="70667.A0A183SKD9"/>
<keyword evidence="9" id="KW-0539">Nucleus</keyword>
<sequence length="907" mass="99204">MINHSFSLPPSSPLSPPQCFQGFFRRTAISNVKLECLGKHNCCITPANRNMCKSCRFQRCLAVGMSQKGLASADGDDSYHFVLRSRIGRQPNAIKYYCVREISQLAGKSELSNNTDPVSRSRSSTSPLPATKNDDLVRFSSATCKTSLNAEHADSRQLLTKATANTGFGRGDKSKQHRPPADIRYHDCHSDAKRTKRINFDLAASSSGPAASTATGGVTWENANPLLTSGVTSKLGVEGSRGTACWPRKFMQNGVVVGADSRFCQQVPGDCVDGQIHHLELPQPPHDQQHHRTYIEQLEAYQMENGKAMNNGHSPGVRLTPCDVSSSAHTTTANDQSVDILRSLIKQIIHESTGVPSGQVLSAVESVSTVTHTRRASPSSTTTLLPRHSDDSLTTQRVAPPSQNLCQQSGHFVSNGCFLDGISSTSGDGNCTGLFLQQQHTFSRCRPVTAHEVYTNASAQTCHVGVPHSVTSLASGSPASSRADRSLSSTSSVSISGVVQKQTISAGMPLMVSDLNNSTVAAAMFAAQVGFSVVGDINGGPVGFSHPPTSTGGLGVFPDSPASWNSFAAQETAQPPLTRAGDVFGINHSRSSGVTSDPNCRHSFSSRDSASGTATVIQSLSMEAREATAKDHCFRPQDTKTIDYSRGVLPSHLLPLQPNITVPLGEFTKGISIAAKYLRSERERMNRHQFGMDPRFSDTDSTEVVWENMMNAFEMHSKMVVNFTKIIPGINRLELNDKRQLVRSAMYPLMLVTLSRDFENSGYPRYPRYNYFNFRSLSLETKTPEKQYPERLQETENYAKLAGGPEYNGYLCDYIYFPANFGLAKPEIASERLTAIAQLLPMLNHFNIEHHEVLAEVRSTYPNLVFPALFTEMFALDEPITPTYFRHNGEEEDIKSGDDECKKLPFH</sequence>
<dbReference type="GO" id="GO:0000978">
    <property type="term" value="F:RNA polymerase II cis-regulatory region sequence-specific DNA binding"/>
    <property type="evidence" value="ECO:0007669"/>
    <property type="project" value="TreeGrafter"/>
</dbReference>
<evidence type="ECO:0000256" key="3">
    <source>
        <dbReference type="ARBA" id="ARBA00022771"/>
    </source>
</evidence>
<dbReference type="SUPFAM" id="SSF48508">
    <property type="entry name" value="Nuclear receptor ligand-binding domain"/>
    <property type="match status" value="1"/>
</dbReference>
<dbReference type="PROSITE" id="PS51030">
    <property type="entry name" value="NUCLEAR_REC_DBD_2"/>
    <property type="match status" value="1"/>
</dbReference>
<evidence type="ECO:0000256" key="7">
    <source>
        <dbReference type="ARBA" id="ARBA00023163"/>
    </source>
</evidence>
<evidence type="ECO:0000256" key="10">
    <source>
        <dbReference type="SAM" id="MobiDB-lite"/>
    </source>
</evidence>
<dbReference type="OrthoDB" id="5771769at2759"/>
<evidence type="ECO:0000313" key="13">
    <source>
        <dbReference type="Proteomes" id="UP000275846"/>
    </source>
</evidence>
<comment type="subcellular location">
    <subcellularLocation>
        <location evidence="1">Nucleus</location>
    </subcellularLocation>
</comment>
<dbReference type="InterPro" id="IPR035500">
    <property type="entry name" value="NHR-like_dom_sf"/>
</dbReference>
<dbReference type="GO" id="GO:0004879">
    <property type="term" value="F:nuclear receptor activity"/>
    <property type="evidence" value="ECO:0007669"/>
    <property type="project" value="TreeGrafter"/>
</dbReference>
<keyword evidence="7" id="KW-0804">Transcription</keyword>
<evidence type="ECO:0000313" key="14">
    <source>
        <dbReference type="WBParaSite" id="SSLN_0000484201-mRNA-1"/>
    </source>
</evidence>
<reference evidence="12 13" key="2">
    <citation type="submission" date="2018-11" db="EMBL/GenBank/DDBJ databases">
        <authorList>
            <consortium name="Pathogen Informatics"/>
        </authorList>
    </citation>
    <scope>NUCLEOTIDE SEQUENCE [LARGE SCALE GENOMIC DNA]</scope>
    <source>
        <strain evidence="12 13">NST_G2</strain>
    </source>
</reference>
<name>A0A183SKD9_SCHSO</name>
<dbReference type="EMBL" id="UYSU01032960">
    <property type="protein sequence ID" value="VDL91072.1"/>
    <property type="molecule type" value="Genomic_DNA"/>
</dbReference>
<dbReference type="SMART" id="SM00399">
    <property type="entry name" value="ZnF_C4"/>
    <property type="match status" value="1"/>
</dbReference>
<gene>
    <name evidence="12" type="ORF">SSLN_LOCUS4687</name>
</gene>
<dbReference type="Pfam" id="PF00105">
    <property type="entry name" value="zf-C4"/>
    <property type="match status" value="1"/>
</dbReference>
<feature type="domain" description="Nuclear receptor" evidence="11">
    <location>
        <begin position="21"/>
        <end position="72"/>
    </location>
</feature>
<protein>
    <submittedName>
        <fullName evidence="14">Nuclear receptor domain-containing protein</fullName>
    </submittedName>
</protein>
<evidence type="ECO:0000259" key="11">
    <source>
        <dbReference type="PROSITE" id="PS51030"/>
    </source>
</evidence>
<accession>A0A183SKD9</accession>
<organism evidence="14">
    <name type="scientific">Schistocephalus solidus</name>
    <name type="common">Tapeworm</name>
    <dbReference type="NCBI Taxonomy" id="70667"/>
    <lineage>
        <taxon>Eukaryota</taxon>
        <taxon>Metazoa</taxon>
        <taxon>Spiralia</taxon>
        <taxon>Lophotrochozoa</taxon>
        <taxon>Platyhelminthes</taxon>
        <taxon>Cestoda</taxon>
        <taxon>Eucestoda</taxon>
        <taxon>Diphyllobothriidea</taxon>
        <taxon>Diphyllobothriidae</taxon>
        <taxon>Schistocephalus</taxon>
    </lineage>
</organism>
<dbReference type="PANTHER" id="PTHR45805:SF2">
    <property type="entry name" value="NUCLEAR HORMONE RECEPTOR HR3-RELATED"/>
    <property type="match status" value="1"/>
</dbReference>
<evidence type="ECO:0000256" key="9">
    <source>
        <dbReference type="ARBA" id="ARBA00023242"/>
    </source>
</evidence>
<feature type="compositionally biased region" description="Basic and acidic residues" evidence="10">
    <location>
        <begin position="170"/>
        <end position="184"/>
    </location>
</feature>
<dbReference type="GO" id="GO:0005634">
    <property type="term" value="C:nucleus"/>
    <property type="evidence" value="ECO:0007669"/>
    <property type="project" value="UniProtKB-SubCell"/>
</dbReference>
<keyword evidence="6" id="KW-0238">DNA-binding</keyword>
<feature type="region of interest" description="Disordered" evidence="10">
    <location>
        <begin position="372"/>
        <end position="396"/>
    </location>
</feature>
<proteinExistence type="predicted"/>
<dbReference type="SUPFAM" id="SSF57716">
    <property type="entry name" value="Glucocorticoid receptor-like (DNA-binding domain)"/>
    <property type="match status" value="1"/>
</dbReference>
<keyword evidence="13" id="KW-1185">Reference proteome</keyword>
<keyword evidence="2" id="KW-0479">Metal-binding</keyword>
<dbReference type="Gene3D" id="1.10.565.10">
    <property type="entry name" value="Retinoid X Receptor"/>
    <property type="match status" value="1"/>
</dbReference>
<keyword evidence="3" id="KW-0863">Zinc-finger</keyword>
<keyword evidence="4" id="KW-0862">Zinc</keyword>
<dbReference type="InterPro" id="IPR001628">
    <property type="entry name" value="Znf_hrmn_rcpt"/>
</dbReference>
<reference evidence="14" key="1">
    <citation type="submission" date="2016-06" db="UniProtKB">
        <authorList>
            <consortium name="WormBaseParasite"/>
        </authorList>
    </citation>
    <scope>IDENTIFICATION</scope>
</reference>
<keyword evidence="8" id="KW-0675">Receptor</keyword>
<dbReference type="WBParaSite" id="SSLN_0000484201-mRNA-1">
    <property type="protein sequence ID" value="SSLN_0000484201-mRNA-1"/>
    <property type="gene ID" value="SSLN_0000484201"/>
</dbReference>
<evidence type="ECO:0000256" key="8">
    <source>
        <dbReference type="ARBA" id="ARBA00023170"/>
    </source>
</evidence>
<evidence type="ECO:0000313" key="12">
    <source>
        <dbReference type="EMBL" id="VDL91072.1"/>
    </source>
</evidence>
<evidence type="ECO:0000256" key="5">
    <source>
        <dbReference type="ARBA" id="ARBA00023015"/>
    </source>
</evidence>
<evidence type="ECO:0000256" key="1">
    <source>
        <dbReference type="ARBA" id="ARBA00004123"/>
    </source>
</evidence>
<dbReference type="AlphaFoldDB" id="A0A183SKD9"/>
<keyword evidence="5" id="KW-0805">Transcription regulation</keyword>
<dbReference type="PANTHER" id="PTHR45805">
    <property type="entry name" value="NUCLEAR HORMONE RECEPTOR HR3-RELATED"/>
    <property type="match status" value="1"/>
</dbReference>
<evidence type="ECO:0000256" key="4">
    <source>
        <dbReference type="ARBA" id="ARBA00022833"/>
    </source>
</evidence>
<feature type="compositionally biased region" description="Polar residues" evidence="10">
    <location>
        <begin position="372"/>
        <end position="384"/>
    </location>
</feature>
<dbReference type="GO" id="GO:0008270">
    <property type="term" value="F:zinc ion binding"/>
    <property type="evidence" value="ECO:0007669"/>
    <property type="project" value="UniProtKB-KW"/>
</dbReference>
<dbReference type="Proteomes" id="UP000275846">
    <property type="component" value="Unassembled WGS sequence"/>
</dbReference>
<feature type="region of interest" description="Disordered" evidence="10">
    <location>
        <begin position="110"/>
        <end position="133"/>
    </location>
</feature>
<feature type="compositionally biased region" description="Polar residues" evidence="10">
    <location>
        <begin position="110"/>
        <end position="128"/>
    </location>
</feature>